<evidence type="ECO:0000256" key="2">
    <source>
        <dbReference type="SAM" id="MobiDB-lite"/>
    </source>
</evidence>
<dbReference type="EMBL" id="ACPB03013515">
    <property type="status" value="NOT_ANNOTATED_CDS"/>
    <property type="molecule type" value="Genomic_DNA"/>
</dbReference>
<reference evidence="3" key="1">
    <citation type="submission" date="2015-05" db="UniProtKB">
        <authorList>
            <consortium name="EnsemblMetazoa"/>
        </authorList>
    </citation>
    <scope>IDENTIFICATION</scope>
</reference>
<evidence type="ECO:0000313" key="4">
    <source>
        <dbReference type="Proteomes" id="UP000015103"/>
    </source>
</evidence>
<feature type="coiled-coil region" evidence="1">
    <location>
        <begin position="476"/>
        <end position="503"/>
    </location>
</feature>
<feature type="region of interest" description="Disordered" evidence="2">
    <location>
        <begin position="522"/>
        <end position="608"/>
    </location>
</feature>
<feature type="coiled-coil region" evidence="1">
    <location>
        <begin position="608"/>
        <end position="642"/>
    </location>
</feature>
<dbReference type="AlphaFoldDB" id="T1HBH0"/>
<feature type="compositionally biased region" description="Polar residues" evidence="2">
    <location>
        <begin position="12"/>
        <end position="23"/>
    </location>
</feature>
<dbReference type="OMA" id="YSREKWQ"/>
<proteinExistence type="predicted"/>
<dbReference type="eggNOG" id="ENOG502QWNT">
    <property type="taxonomic scope" value="Eukaryota"/>
</dbReference>
<feature type="compositionally biased region" description="Polar residues" evidence="2">
    <location>
        <begin position="590"/>
        <end position="607"/>
    </location>
</feature>
<keyword evidence="4" id="KW-1185">Reference proteome</keyword>
<feature type="region of interest" description="Disordered" evidence="2">
    <location>
        <begin position="1"/>
        <end position="31"/>
    </location>
</feature>
<evidence type="ECO:0000313" key="3">
    <source>
        <dbReference type="EnsemblMetazoa" id="RPRC001382-PA"/>
    </source>
</evidence>
<dbReference type="Proteomes" id="UP000015103">
    <property type="component" value="Unassembled WGS sequence"/>
</dbReference>
<dbReference type="InParanoid" id="T1HBH0"/>
<feature type="coiled-coil region" evidence="1">
    <location>
        <begin position="36"/>
        <end position="280"/>
    </location>
</feature>
<keyword evidence="1" id="KW-0175">Coiled coil</keyword>
<dbReference type="GeneID" id="141446229"/>
<feature type="compositionally biased region" description="Basic and acidic residues" evidence="2">
    <location>
        <begin position="556"/>
        <end position="569"/>
    </location>
</feature>
<feature type="coiled-coil region" evidence="1">
    <location>
        <begin position="406"/>
        <end position="447"/>
    </location>
</feature>
<feature type="compositionally biased region" description="Acidic residues" evidence="2">
    <location>
        <begin position="530"/>
        <end position="543"/>
    </location>
</feature>
<protein>
    <submittedName>
        <fullName evidence="3">Uncharacterized protein</fullName>
    </submittedName>
</protein>
<sequence>MGLIWSGYAQGSPVTSGQSSPSLQGEPLEEYDDARKRDIQIELLRFKEELDKKKEARREALNSLGRRMADLRLEKDREKEEKEKLQVELLQLKMMNSQTMDRLKTLEIELKDVREEKEMWQKEAEEAKRAAAEERLDSMKGEEVEGLERQVKALKDVAAISAEMLKIREMQVNELKAKLSAIEETGQAYEKEVENMRRLRMLYEERARAVSLSHKMELDREKARLVASEAKLELAEQRAATLEEKKVELNETIARMDKALDATKAEISELRLELAGTREELYNATSQMSIINHLFSHVLSGPDGLERVTRVLEEHHDLVNHLTEKGKINDLASTLLELADQGHVPTEEEQDIAANLSKVWRLLVELLGHHVKPTVGDSSPNSCYKSVDTPKGPKLVISVSQTFLRLKDLILEKNSLVKEVGRLKELNSTLESRLEEQEGRLAVVAEELHNTWEVVNRLKTQHKHLHTHEKVLRYELAQKRLMLNELKKELENCKESWALARAKNSQTEEDWRELRKEFASRKQVSSAESGYEESPGDSQDEEDWSAREEQDSEDVSENKSDPEETKEHCATPANELESNVSDVKMEAQSIGESETTSDEVTTPTPARQRTAEEILKAREDRLKRLEDQCKGLFNKMNQTSQRSDQLSSRLVELHEHYGEEGRQRKQHDAAAACSSVTVNVGCTLARRLVSDQDVGTNLEELKSSAIVGDAEQEVIATVSTNGTTPNLDPDPKT</sequence>
<name>T1HBH0_RHOPR</name>
<dbReference type="VEuPathDB" id="VectorBase:RPRC001382"/>
<evidence type="ECO:0000256" key="1">
    <source>
        <dbReference type="SAM" id="Coils"/>
    </source>
</evidence>
<dbReference type="EnsemblMetazoa" id="RPRC001382-RA">
    <property type="protein sequence ID" value="RPRC001382-PA"/>
    <property type="gene ID" value="RPRC001382"/>
</dbReference>
<accession>T1HBH0</accession>
<dbReference type="HOGENOM" id="CLU_012778_0_0_1"/>
<organism evidence="3 4">
    <name type="scientific">Rhodnius prolixus</name>
    <name type="common">Triatomid bug</name>
    <dbReference type="NCBI Taxonomy" id="13249"/>
    <lineage>
        <taxon>Eukaryota</taxon>
        <taxon>Metazoa</taxon>
        <taxon>Ecdysozoa</taxon>
        <taxon>Arthropoda</taxon>
        <taxon>Hexapoda</taxon>
        <taxon>Insecta</taxon>
        <taxon>Pterygota</taxon>
        <taxon>Neoptera</taxon>
        <taxon>Paraneoptera</taxon>
        <taxon>Hemiptera</taxon>
        <taxon>Heteroptera</taxon>
        <taxon>Panheteroptera</taxon>
        <taxon>Cimicomorpha</taxon>
        <taxon>Reduviidae</taxon>
        <taxon>Triatominae</taxon>
        <taxon>Rhodnius</taxon>
    </lineage>
</organism>
<dbReference type="RefSeq" id="XP_073968837.1">
    <property type="nucleotide sequence ID" value="XM_074112736.1"/>
</dbReference>